<evidence type="ECO:0000256" key="4">
    <source>
        <dbReference type="ARBA" id="ARBA00022759"/>
    </source>
</evidence>
<dbReference type="GO" id="GO:0030983">
    <property type="term" value="F:mismatched DNA binding"/>
    <property type="evidence" value="ECO:0007669"/>
    <property type="project" value="InterPro"/>
</dbReference>
<keyword evidence="5 9" id="KW-0378">Hydrolase</keyword>
<dbReference type="InterPro" id="IPR027417">
    <property type="entry name" value="P-loop_NTPase"/>
</dbReference>
<evidence type="ECO:0000256" key="9">
    <source>
        <dbReference type="HAMAP-Rule" id="MF_00092"/>
    </source>
</evidence>
<dbReference type="InterPro" id="IPR002625">
    <property type="entry name" value="Smr_dom"/>
</dbReference>
<dbReference type="PANTHER" id="PTHR48466">
    <property type="entry name" value="OS10G0509000 PROTEIN-RELATED"/>
    <property type="match status" value="1"/>
</dbReference>
<evidence type="ECO:0000256" key="2">
    <source>
        <dbReference type="ARBA" id="ARBA00022730"/>
    </source>
</evidence>
<dbReference type="InterPro" id="IPR000432">
    <property type="entry name" value="DNA_mismatch_repair_MutS_C"/>
</dbReference>
<keyword evidence="4 9" id="KW-0255">Endonuclease</keyword>
<comment type="function">
    <text evidence="9">Endonuclease that is involved in the suppression of homologous recombination and thus may have a key role in the control of bacterial genetic diversity.</text>
</comment>
<sequence>MLMKNLKALQEEVIKEELNKVNEKSLRVLEYFKIKDQIKKYTSTSAAKKLIEELEPYGSLYEVKEHIEETKEAFELLMKKGSPPFEGAWDVEEAVGMAGKGFSLVPGQLLKVASMLRCARKFKEYISHKQEEESYRIIEDICNGIIPLKNIEDSIFNAIIGEEEISDKASTALYSIRRSLKDKNSSIKDKVNSLMRSYSKYLQENLYTVRGERYVIPVKAEYKAQVPGLVHDQSSTGATLFIEPMGLVNLNNEIKELMLKEKAEIERILRELSSLIYKSIVAVKNNKEIVTELDFIFAKAKYASHINATAPHVNDKGIIDIVMGRHPLIDPSKVVPLNIYMGREFTSLVITGPNTGGKTVTLKTTGLLEIMAMSGLMIPARENSTVSFFKEIYADIGDEQSIEQSLSTFSSHMTNIVKIIDEADSNSLVLFDELGAGTDPTEGAALAISILENLRTRGSKIVATTHYSELKAYALKTENVENASVEFDVETLRPTYRLLIGIPGKSNAFEISKRLGLSDYIIEEARKGISKDTLEFEDLIQSLQTRSVKAEENLRKAEFLKEEAEKFKDKYEKKVSSITETREKALHEGRREAKRIIEEAKAEADKILKDMREMERLGYSSEARQKLQDSRQKLKEKLDNAEESLNKEIMDEGEVLKSVKEGEEVFIPSLNMKGIVVSSQDGKGEVEIQAGIMKINVKLKDLRKTQNNPISKKEKAIKKREAKLNLRSVSQSIDLRGMDSEEAIYKTDIYLDEAYMAGLGSVTVIHGKGTGVLRNAINTMLKRNVHVKSYRLGNFGEGGTGVTVVELK</sequence>
<dbReference type="SMART" id="SM00534">
    <property type="entry name" value="MUTSac"/>
    <property type="match status" value="1"/>
</dbReference>
<dbReference type="Gene3D" id="3.30.1370.110">
    <property type="match status" value="1"/>
</dbReference>
<dbReference type="SUPFAM" id="SSF48334">
    <property type="entry name" value="DNA repair protein MutS, domain III"/>
    <property type="match status" value="1"/>
</dbReference>
<protein>
    <recommendedName>
        <fullName evidence="9">Endonuclease MutS2</fullName>
        <ecNumber evidence="9">3.1.-.-</ecNumber>
    </recommendedName>
    <alternativeName>
        <fullName evidence="9">Ribosome-associated protein quality control-upstream factor</fullName>
        <shortName evidence="9">RQC-upstream factor</shortName>
        <shortName evidence="9">RqcU</shortName>
        <ecNumber evidence="9">3.6.4.-</ecNumber>
    </alternativeName>
</protein>
<comment type="subunit">
    <text evidence="9">Homodimer. Binds to stalled ribosomes, contacting rRNA.</text>
</comment>
<dbReference type="PROSITE" id="PS00486">
    <property type="entry name" value="DNA_MISMATCH_REPAIR_2"/>
    <property type="match status" value="1"/>
</dbReference>
<keyword evidence="3 9" id="KW-0547">Nucleotide-binding</keyword>
<keyword evidence="6 9" id="KW-0067">ATP-binding</keyword>
<proteinExistence type="inferred from homology"/>
<dbReference type="GO" id="GO:0019843">
    <property type="term" value="F:rRNA binding"/>
    <property type="evidence" value="ECO:0007669"/>
    <property type="project" value="UniProtKB-UniRule"/>
</dbReference>
<dbReference type="FunFam" id="3.40.50.300:FF:000830">
    <property type="entry name" value="Endonuclease MutS2"/>
    <property type="match status" value="1"/>
</dbReference>
<organism evidence="10 11">
    <name type="scientific">Clostridium felsineum</name>
    <dbReference type="NCBI Taxonomy" id="36839"/>
    <lineage>
        <taxon>Bacteria</taxon>
        <taxon>Bacillati</taxon>
        <taxon>Bacillota</taxon>
        <taxon>Clostridia</taxon>
        <taxon>Eubacteriales</taxon>
        <taxon>Clostridiaceae</taxon>
        <taxon>Clostridium</taxon>
    </lineage>
</organism>
<dbReference type="GO" id="GO:0043023">
    <property type="term" value="F:ribosomal large subunit binding"/>
    <property type="evidence" value="ECO:0007669"/>
    <property type="project" value="UniProtKB-UniRule"/>
</dbReference>
<dbReference type="SMART" id="SM00533">
    <property type="entry name" value="MUTSd"/>
    <property type="match status" value="1"/>
</dbReference>
<evidence type="ECO:0000256" key="5">
    <source>
        <dbReference type="ARBA" id="ARBA00022801"/>
    </source>
</evidence>
<dbReference type="EC" id="3.1.-.-" evidence="9"/>
<evidence type="ECO:0000256" key="7">
    <source>
        <dbReference type="ARBA" id="ARBA00022884"/>
    </source>
</evidence>
<dbReference type="EMBL" id="CP096983">
    <property type="protein sequence ID" value="URZ12252.1"/>
    <property type="molecule type" value="Genomic_DNA"/>
</dbReference>
<dbReference type="NCBIfam" id="TIGR01069">
    <property type="entry name" value="mutS2"/>
    <property type="match status" value="1"/>
</dbReference>
<dbReference type="GO" id="GO:0072344">
    <property type="term" value="P:rescue of stalled ribosome"/>
    <property type="evidence" value="ECO:0007669"/>
    <property type="project" value="UniProtKB-UniRule"/>
</dbReference>
<reference evidence="10 11" key="1">
    <citation type="submission" date="2022-04" db="EMBL/GenBank/DDBJ databases">
        <title>Genome sequence of C. roseum typestrain.</title>
        <authorList>
            <person name="Poehlein A."/>
            <person name="Schoch T."/>
            <person name="Duerre P."/>
            <person name="Daniel R."/>
        </authorList>
    </citation>
    <scope>NUCLEOTIDE SEQUENCE [LARGE SCALE GENOMIC DNA]</scope>
    <source>
        <strain evidence="10 11">DSM 7320</strain>
    </source>
</reference>
<evidence type="ECO:0000313" key="10">
    <source>
        <dbReference type="EMBL" id="URZ12252.1"/>
    </source>
</evidence>
<dbReference type="GO" id="GO:0006298">
    <property type="term" value="P:mismatch repair"/>
    <property type="evidence" value="ECO:0007669"/>
    <property type="project" value="InterPro"/>
</dbReference>
<dbReference type="InterPro" id="IPR046893">
    <property type="entry name" value="MSSS"/>
</dbReference>
<dbReference type="SUPFAM" id="SSF160443">
    <property type="entry name" value="SMR domain-like"/>
    <property type="match status" value="1"/>
</dbReference>
<dbReference type="Pfam" id="PF00488">
    <property type="entry name" value="MutS_V"/>
    <property type="match status" value="1"/>
</dbReference>
<name>A0A1S8M8U7_9CLOT</name>
<dbReference type="GO" id="GO:0016887">
    <property type="term" value="F:ATP hydrolysis activity"/>
    <property type="evidence" value="ECO:0007669"/>
    <property type="project" value="InterPro"/>
</dbReference>
<evidence type="ECO:0000256" key="3">
    <source>
        <dbReference type="ARBA" id="ARBA00022741"/>
    </source>
</evidence>
<dbReference type="SMART" id="SM00463">
    <property type="entry name" value="SMR"/>
    <property type="match status" value="1"/>
</dbReference>
<keyword evidence="11" id="KW-1185">Reference proteome</keyword>
<evidence type="ECO:0000313" key="11">
    <source>
        <dbReference type="Proteomes" id="UP000190951"/>
    </source>
</evidence>
<dbReference type="CDD" id="cd03280">
    <property type="entry name" value="ABC_MutS2"/>
    <property type="match status" value="1"/>
</dbReference>
<dbReference type="PANTHER" id="PTHR48466:SF2">
    <property type="entry name" value="OS10G0509000 PROTEIN"/>
    <property type="match status" value="1"/>
</dbReference>
<dbReference type="STRING" id="84029.CROST_26360"/>
<dbReference type="Pfam" id="PF01713">
    <property type="entry name" value="Smr"/>
    <property type="match status" value="1"/>
</dbReference>
<dbReference type="Gene3D" id="3.40.50.300">
    <property type="entry name" value="P-loop containing nucleotide triphosphate hydrolases"/>
    <property type="match status" value="1"/>
</dbReference>
<dbReference type="EC" id="3.6.4.-" evidence="9"/>
<keyword evidence="2 9" id="KW-0699">rRNA-binding</keyword>
<dbReference type="PIRSF" id="PIRSF005814">
    <property type="entry name" value="MutS_YshD"/>
    <property type="match status" value="1"/>
</dbReference>
<dbReference type="InterPro" id="IPR036063">
    <property type="entry name" value="Smr_dom_sf"/>
</dbReference>
<evidence type="ECO:0000256" key="8">
    <source>
        <dbReference type="ARBA" id="ARBA00023125"/>
    </source>
</evidence>
<evidence type="ECO:0000256" key="6">
    <source>
        <dbReference type="ARBA" id="ARBA00022840"/>
    </source>
</evidence>
<dbReference type="GO" id="GO:0005524">
    <property type="term" value="F:ATP binding"/>
    <property type="evidence" value="ECO:0007669"/>
    <property type="project" value="UniProtKB-UniRule"/>
</dbReference>
<dbReference type="Pfam" id="PF20297">
    <property type="entry name" value="MSSS"/>
    <property type="match status" value="1"/>
</dbReference>
<dbReference type="SUPFAM" id="SSF52540">
    <property type="entry name" value="P-loop containing nucleoside triphosphate hydrolases"/>
    <property type="match status" value="1"/>
</dbReference>
<feature type="binding site" evidence="9">
    <location>
        <begin position="352"/>
        <end position="359"/>
    </location>
    <ligand>
        <name>ATP</name>
        <dbReference type="ChEBI" id="CHEBI:30616"/>
    </ligand>
</feature>
<evidence type="ECO:0000256" key="1">
    <source>
        <dbReference type="ARBA" id="ARBA00022722"/>
    </source>
</evidence>
<dbReference type="KEGG" id="crw:CROST_029690"/>
<dbReference type="FunFam" id="3.30.1370.110:FF:000007">
    <property type="entry name" value="Endonuclease MutS2"/>
    <property type="match status" value="1"/>
</dbReference>
<dbReference type="AlphaFoldDB" id="A0A1S8M8U7"/>
<dbReference type="InterPro" id="IPR005747">
    <property type="entry name" value="MutS2"/>
</dbReference>
<comment type="function">
    <text evidence="9">Acts as a ribosome collision sensor, splitting the ribosome into its 2 subunits. Detects stalled/collided 70S ribosomes which it binds and splits by an ATP-hydrolysis driven conformational change. Acts upstream of the ribosome quality control system (RQC), a ribosome-associated complex that mediates the extraction of incompletely synthesized nascent chains from stalled ribosomes and their subsequent degradation. Probably generates substrates for RQC.</text>
</comment>
<accession>A0A1S8M8U7</accession>
<keyword evidence="1 9" id="KW-0540">Nuclease</keyword>
<gene>
    <name evidence="10" type="primary">mutS2_2</name>
    <name evidence="9" type="synonym">mutS2</name>
    <name evidence="9" type="synonym">rqcU</name>
    <name evidence="10" type="ORF">CROST_029690</name>
</gene>
<dbReference type="InterPro" id="IPR045076">
    <property type="entry name" value="MutS"/>
</dbReference>
<dbReference type="InterPro" id="IPR007696">
    <property type="entry name" value="DNA_mismatch_repair_MutS_core"/>
</dbReference>
<comment type="similarity">
    <text evidence="9">Belongs to the DNA mismatch repair MutS family. MutS2 subfamily.</text>
</comment>
<keyword evidence="7 9" id="KW-0694">RNA-binding</keyword>
<keyword evidence="8 9" id="KW-0238">DNA-binding</keyword>
<dbReference type="HAMAP" id="MF_00092">
    <property type="entry name" value="MutS2"/>
    <property type="match status" value="1"/>
</dbReference>
<dbReference type="GO" id="GO:0140664">
    <property type="term" value="F:ATP-dependent DNA damage sensor activity"/>
    <property type="evidence" value="ECO:0007669"/>
    <property type="project" value="InterPro"/>
</dbReference>
<dbReference type="GO" id="GO:0004519">
    <property type="term" value="F:endonuclease activity"/>
    <property type="evidence" value="ECO:0007669"/>
    <property type="project" value="UniProtKB-UniRule"/>
</dbReference>
<dbReference type="PROSITE" id="PS50828">
    <property type="entry name" value="SMR"/>
    <property type="match status" value="1"/>
</dbReference>
<dbReference type="GO" id="GO:0045910">
    <property type="term" value="P:negative regulation of DNA recombination"/>
    <property type="evidence" value="ECO:0007669"/>
    <property type="project" value="InterPro"/>
</dbReference>
<dbReference type="InterPro" id="IPR036187">
    <property type="entry name" value="DNA_mismatch_repair_MutS_sf"/>
</dbReference>
<dbReference type="CDD" id="cd06503">
    <property type="entry name" value="ATP-synt_Fo_b"/>
    <property type="match status" value="1"/>
</dbReference>
<dbReference type="Proteomes" id="UP000190951">
    <property type="component" value="Chromosome"/>
</dbReference>